<evidence type="ECO:0000313" key="2">
    <source>
        <dbReference type="Proteomes" id="UP000297245"/>
    </source>
</evidence>
<name>A0A4S8L335_DENBC</name>
<dbReference type="Proteomes" id="UP000297245">
    <property type="component" value="Unassembled WGS sequence"/>
</dbReference>
<gene>
    <name evidence="1" type="ORF">K435DRAFT_844281</name>
</gene>
<proteinExistence type="predicted"/>
<dbReference type="AlphaFoldDB" id="A0A4S8L335"/>
<protein>
    <submittedName>
        <fullName evidence="1">Uncharacterized protein</fullName>
    </submittedName>
</protein>
<keyword evidence="2" id="KW-1185">Reference proteome</keyword>
<accession>A0A4S8L335</accession>
<organism evidence="1 2">
    <name type="scientific">Dendrothele bispora (strain CBS 962.96)</name>
    <dbReference type="NCBI Taxonomy" id="1314807"/>
    <lineage>
        <taxon>Eukaryota</taxon>
        <taxon>Fungi</taxon>
        <taxon>Dikarya</taxon>
        <taxon>Basidiomycota</taxon>
        <taxon>Agaricomycotina</taxon>
        <taxon>Agaricomycetes</taxon>
        <taxon>Agaricomycetidae</taxon>
        <taxon>Agaricales</taxon>
        <taxon>Agaricales incertae sedis</taxon>
        <taxon>Dendrothele</taxon>
    </lineage>
</organism>
<evidence type="ECO:0000313" key="1">
    <source>
        <dbReference type="EMBL" id="THU82790.1"/>
    </source>
</evidence>
<sequence>MSSRSGLLATSYLGNILSIVASDLSLVSDIFGVIGRRSVTVMVIFVCGRTSRCRNERADWRRDGRASNWYVNGRAGERHGNGRAGNRRGIGWCGSGRITPRNRRVGWCGNGRTSRCRNGRAGWYRSRRANWHGGRTTTKRIIRDTYKNSWNDRC</sequence>
<reference evidence="1 2" key="1">
    <citation type="journal article" date="2019" name="Nat. Ecol. Evol.">
        <title>Megaphylogeny resolves global patterns of mushroom evolution.</title>
        <authorList>
            <person name="Varga T."/>
            <person name="Krizsan K."/>
            <person name="Foldi C."/>
            <person name="Dima B."/>
            <person name="Sanchez-Garcia M."/>
            <person name="Sanchez-Ramirez S."/>
            <person name="Szollosi G.J."/>
            <person name="Szarkandi J.G."/>
            <person name="Papp V."/>
            <person name="Albert L."/>
            <person name="Andreopoulos W."/>
            <person name="Angelini C."/>
            <person name="Antonin V."/>
            <person name="Barry K.W."/>
            <person name="Bougher N.L."/>
            <person name="Buchanan P."/>
            <person name="Buyck B."/>
            <person name="Bense V."/>
            <person name="Catcheside P."/>
            <person name="Chovatia M."/>
            <person name="Cooper J."/>
            <person name="Damon W."/>
            <person name="Desjardin D."/>
            <person name="Finy P."/>
            <person name="Geml J."/>
            <person name="Haridas S."/>
            <person name="Hughes K."/>
            <person name="Justo A."/>
            <person name="Karasinski D."/>
            <person name="Kautmanova I."/>
            <person name="Kiss B."/>
            <person name="Kocsube S."/>
            <person name="Kotiranta H."/>
            <person name="LaButti K.M."/>
            <person name="Lechner B.E."/>
            <person name="Liimatainen K."/>
            <person name="Lipzen A."/>
            <person name="Lukacs Z."/>
            <person name="Mihaltcheva S."/>
            <person name="Morgado L.N."/>
            <person name="Niskanen T."/>
            <person name="Noordeloos M.E."/>
            <person name="Ohm R.A."/>
            <person name="Ortiz-Santana B."/>
            <person name="Ovrebo C."/>
            <person name="Racz N."/>
            <person name="Riley R."/>
            <person name="Savchenko A."/>
            <person name="Shiryaev A."/>
            <person name="Soop K."/>
            <person name="Spirin V."/>
            <person name="Szebenyi C."/>
            <person name="Tomsovsky M."/>
            <person name="Tulloss R.E."/>
            <person name="Uehling J."/>
            <person name="Grigoriev I.V."/>
            <person name="Vagvolgyi C."/>
            <person name="Papp T."/>
            <person name="Martin F.M."/>
            <person name="Miettinen O."/>
            <person name="Hibbett D.S."/>
            <person name="Nagy L.G."/>
        </authorList>
    </citation>
    <scope>NUCLEOTIDE SEQUENCE [LARGE SCALE GENOMIC DNA]</scope>
    <source>
        <strain evidence="1 2">CBS 962.96</strain>
    </source>
</reference>
<dbReference type="EMBL" id="ML179708">
    <property type="protein sequence ID" value="THU82790.1"/>
    <property type="molecule type" value="Genomic_DNA"/>
</dbReference>